<feature type="transmembrane region" description="Helical" evidence="18">
    <location>
        <begin position="33"/>
        <end position="53"/>
    </location>
</feature>
<evidence type="ECO:0000256" key="15">
    <source>
        <dbReference type="ARBA" id="ARBA00023136"/>
    </source>
</evidence>
<proteinExistence type="inferred from homology"/>
<dbReference type="InterPro" id="IPR001750">
    <property type="entry name" value="ND/Mrp_TM"/>
</dbReference>
<gene>
    <name evidence="20" type="primary">ND2</name>
</gene>
<feature type="transmembrane region" description="Helical" evidence="18">
    <location>
        <begin position="312"/>
        <end position="337"/>
    </location>
</feature>
<reference evidence="20" key="1">
    <citation type="journal article" date="2018" name="PLoS ONE">
        <title>Comparative analyses of the complete mitochondrial genomes of Dosinia clams and their phylogenetic position within Veneridae.</title>
        <authorList>
            <person name="Lv C."/>
            <person name="Li Q."/>
            <person name="Kong L."/>
        </authorList>
    </citation>
    <scope>NUCLEOTIDE SEQUENCE</scope>
</reference>
<dbReference type="Pfam" id="PF00361">
    <property type="entry name" value="Proton_antipo_M"/>
    <property type="match status" value="1"/>
</dbReference>
<evidence type="ECO:0000256" key="4">
    <source>
        <dbReference type="ARBA" id="ARBA00021008"/>
    </source>
</evidence>
<comment type="catalytic activity">
    <reaction evidence="17">
        <text>a ubiquinone + NADH + 5 H(+)(in) = a ubiquinol + NAD(+) + 4 H(+)(out)</text>
        <dbReference type="Rhea" id="RHEA:29091"/>
        <dbReference type="Rhea" id="RHEA-COMP:9565"/>
        <dbReference type="Rhea" id="RHEA-COMP:9566"/>
        <dbReference type="ChEBI" id="CHEBI:15378"/>
        <dbReference type="ChEBI" id="CHEBI:16389"/>
        <dbReference type="ChEBI" id="CHEBI:17976"/>
        <dbReference type="ChEBI" id="CHEBI:57540"/>
        <dbReference type="ChEBI" id="CHEBI:57945"/>
        <dbReference type="EC" id="7.1.1.2"/>
    </reaction>
</comment>
<feature type="transmembrane region" description="Helical" evidence="18">
    <location>
        <begin position="91"/>
        <end position="110"/>
    </location>
</feature>
<dbReference type="GO" id="GO:0006120">
    <property type="term" value="P:mitochondrial electron transport, NADH to ubiquinone"/>
    <property type="evidence" value="ECO:0007669"/>
    <property type="project" value="TreeGrafter"/>
</dbReference>
<sequence length="339" mass="37840">MMMVFSSISSFVSLIVTLMGVMISMVSLNMLGLWVGVELNFLGAVCFMSGVSVEESESVMKYFIIQVFGSCFFILGFLMMMNCCFVSVVKFVILLGVLVKLGVFPFHFWVPSVMSGLSWFGCFIVSVVQKVVPLWVVSNFLLMSKELSVLELLASLTCVVGCLGGLGVLSYRVLLGYSSLVHLGFMLILCCVDEKCFLTYMSFYFLINFCLMFSFWKLSVYSFLDFVKEDKVNFLSEVWWSSLYFLSLSGLPPFSGCVLKVYFVWSCWNLMSLGCMVCVLSSVISLYFYLSVVMSVLIYWGKSVSVLMKKSSKVSCVLGGLSAFVNLGIGLMMFLLVGL</sequence>
<evidence type="ECO:0000256" key="13">
    <source>
        <dbReference type="ARBA" id="ARBA00023075"/>
    </source>
</evidence>
<keyword evidence="14 20" id="KW-0496">Mitochondrion</keyword>
<keyword evidence="11 18" id="KW-1133">Transmembrane helix</keyword>
<dbReference type="EMBL" id="MG543473">
    <property type="protein sequence ID" value="AWI67986.1"/>
    <property type="molecule type" value="Genomic_DNA"/>
</dbReference>
<evidence type="ECO:0000256" key="9">
    <source>
        <dbReference type="ARBA" id="ARBA00022967"/>
    </source>
</evidence>
<keyword evidence="13" id="KW-0830">Ubiquinone</keyword>
<evidence type="ECO:0000256" key="10">
    <source>
        <dbReference type="ARBA" id="ARBA00022982"/>
    </source>
</evidence>
<feature type="transmembrane region" description="Helical" evidence="18">
    <location>
        <begin position="244"/>
        <end position="265"/>
    </location>
</feature>
<evidence type="ECO:0000256" key="3">
    <source>
        <dbReference type="ARBA" id="ARBA00012944"/>
    </source>
</evidence>
<organism evidence="20">
    <name type="scientific">Dosinia altior</name>
    <dbReference type="NCBI Taxonomy" id="2184472"/>
    <lineage>
        <taxon>Eukaryota</taxon>
        <taxon>Metazoa</taxon>
        <taxon>Spiralia</taxon>
        <taxon>Lophotrochozoa</taxon>
        <taxon>Mollusca</taxon>
        <taxon>Bivalvia</taxon>
        <taxon>Autobranchia</taxon>
        <taxon>Heteroconchia</taxon>
        <taxon>Euheterodonta</taxon>
        <taxon>Imparidentia</taxon>
        <taxon>Neoheterodontei</taxon>
        <taxon>Venerida</taxon>
        <taxon>Veneroidea</taxon>
        <taxon>Veneridae</taxon>
        <taxon>Dosinia</taxon>
    </lineage>
</organism>
<evidence type="ECO:0000256" key="12">
    <source>
        <dbReference type="ARBA" id="ARBA00023027"/>
    </source>
</evidence>
<keyword evidence="15 18" id="KW-0472">Membrane</keyword>
<feature type="transmembrane region" description="Helical" evidence="18">
    <location>
        <begin position="204"/>
        <end position="224"/>
    </location>
</feature>
<protein>
    <recommendedName>
        <fullName evidence="4">NADH-ubiquinone oxidoreductase chain 2</fullName>
        <ecNumber evidence="3">7.1.1.2</ecNumber>
    </recommendedName>
    <alternativeName>
        <fullName evidence="16">NADH dehydrogenase subunit 2</fullName>
    </alternativeName>
</protein>
<accession>A0A2S1U267</accession>
<keyword evidence="6" id="KW-0679">Respiratory chain</keyword>
<feature type="domain" description="NADH:quinone oxidoreductase/Mrp antiporter transmembrane" evidence="19">
    <location>
        <begin position="27"/>
        <end position="285"/>
    </location>
</feature>
<evidence type="ECO:0000256" key="18">
    <source>
        <dbReference type="SAM" id="Phobius"/>
    </source>
</evidence>
<keyword evidence="5" id="KW-0813">Transport</keyword>
<keyword evidence="10" id="KW-0249">Electron transport</keyword>
<name>A0A2S1U267_9BIVA</name>
<dbReference type="GO" id="GO:0005743">
    <property type="term" value="C:mitochondrial inner membrane"/>
    <property type="evidence" value="ECO:0007669"/>
    <property type="project" value="UniProtKB-SubCell"/>
</dbReference>
<keyword evidence="12" id="KW-0520">NAD</keyword>
<keyword evidence="9" id="KW-1278">Translocase</keyword>
<keyword evidence="8" id="KW-0999">Mitochondrion inner membrane</keyword>
<feature type="transmembrane region" description="Helical" evidence="18">
    <location>
        <begin position="149"/>
        <end position="168"/>
    </location>
</feature>
<evidence type="ECO:0000313" key="20">
    <source>
        <dbReference type="EMBL" id="AWI67986.1"/>
    </source>
</evidence>
<dbReference type="RefSeq" id="YP_009491817.1">
    <property type="nucleotide sequence ID" value="NC_037916.1"/>
</dbReference>
<dbReference type="CTD" id="4536"/>
<dbReference type="PANTHER" id="PTHR46552:SF1">
    <property type="entry name" value="NADH-UBIQUINONE OXIDOREDUCTASE CHAIN 2"/>
    <property type="match status" value="1"/>
</dbReference>
<evidence type="ECO:0000256" key="8">
    <source>
        <dbReference type="ARBA" id="ARBA00022792"/>
    </source>
</evidence>
<feature type="transmembrane region" description="Helical" evidence="18">
    <location>
        <begin position="59"/>
        <end position="79"/>
    </location>
</feature>
<keyword evidence="7 18" id="KW-0812">Transmembrane</keyword>
<evidence type="ECO:0000256" key="17">
    <source>
        <dbReference type="ARBA" id="ARBA00049551"/>
    </source>
</evidence>
<evidence type="ECO:0000256" key="16">
    <source>
        <dbReference type="ARBA" id="ARBA00031028"/>
    </source>
</evidence>
<comment type="subcellular location">
    <subcellularLocation>
        <location evidence="1">Mitochondrion inner membrane</location>
        <topology evidence="1">Multi-pass membrane protein</topology>
    </subcellularLocation>
</comment>
<dbReference type="EC" id="7.1.1.2" evidence="3"/>
<evidence type="ECO:0000256" key="5">
    <source>
        <dbReference type="ARBA" id="ARBA00022448"/>
    </source>
</evidence>
<evidence type="ECO:0000259" key="19">
    <source>
        <dbReference type="Pfam" id="PF00361"/>
    </source>
</evidence>
<evidence type="ECO:0000256" key="6">
    <source>
        <dbReference type="ARBA" id="ARBA00022660"/>
    </source>
</evidence>
<dbReference type="GO" id="GO:0008137">
    <property type="term" value="F:NADH dehydrogenase (ubiquinone) activity"/>
    <property type="evidence" value="ECO:0007669"/>
    <property type="project" value="UniProtKB-EC"/>
</dbReference>
<evidence type="ECO:0000256" key="2">
    <source>
        <dbReference type="ARBA" id="ARBA00007012"/>
    </source>
</evidence>
<geneLocation type="mitochondrion" evidence="20"/>
<evidence type="ECO:0000256" key="14">
    <source>
        <dbReference type="ARBA" id="ARBA00023128"/>
    </source>
</evidence>
<dbReference type="GeneID" id="36951321"/>
<dbReference type="InterPro" id="IPR050175">
    <property type="entry name" value="Complex_I_Subunit_2"/>
</dbReference>
<feature type="transmembrane region" description="Helical" evidence="18">
    <location>
        <begin position="116"/>
        <end position="137"/>
    </location>
</feature>
<evidence type="ECO:0000256" key="11">
    <source>
        <dbReference type="ARBA" id="ARBA00022989"/>
    </source>
</evidence>
<evidence type="ECO:0000256" key="1">
    <source>
        <dbReference type="ARBA" id="ARBA00004448"/>
    </source>
</evidence>
<feature type="transmembrane region" description="Helical" evidence="18">
    <location>
        <begin position="6"/>
        <end position="26"/>
    </location>
</feature>
<dbReference type="PANTHER" id="PTHR46552">
    <property type="entry name" value="NADH-UBIQUINONE OXIDOREDUCTASE CHAIN 2"/>
    <property type="match status" value="1"/>
</dbReference>
<feature type="transmembrane region" description="Helical" evidence="18">
    <location>
        <begin position="277"/>
        <end position="300"/>
    </location>
</feature>
<dbReference type="AlphaFoldDB" id="A0A2S1U267"/>
<feature type="transmembrane region" description="Helical" evidence="18">
    <location>
        <begin position="174"/>
        <end position="192"/>
    </location>
</feature>
<comment type="similarity">
    <text evidence="2">Belongs to the complex I subunit 2 family.</text>
</comment>
<evidence type="ECO:0000256" key="7">
    <source>
        <dbReference type="ARBA" id="ARBA00022692"/>
    </source>
</evidence>